<feature type="region of interest" description="Disordered" evidence="1">
    <location>
        <begin position="700"/>
        <end position="759"/>
    </location>
</feature>
<feature type="domain" description="DUF4757" evidence="2">
    <location>
        <begin position="171"/>
        <end position="247"/>
    </location>
</feature>
<feature type="compositionally biased region" description="Basic and acidic residues" evidence="1">
    <location>
        <begin position="1107"/>
        <end position="1122"/>
    </location>
</feature>
<dbReference type="AlphaFoldDB" id="A0AAN7MYN0"/>
<protein>
    <recommendedName>
        <fullName evidence="2">DUF4757 domain-containing protein</fullName>
    </recommendedName>
</protein>
<evidence type="ECO:0000313" key="4">
    <source>
        <dbReference type="Proteomes" id="UP001333110"/>
    </source>
</evidence>
<feature type="region of interest" description="Disordered" evidence="1">
    <location>
        <begin position="1107"/>
        <end position="1144"/>
    </location>
</feature>
<dbReference type="GO" id="GO:0001725">
    <property type="term" value="C:stress fiber"/>
    <property type="evidence" value="ECO:0007669"/>
    <property type="project" value="TreeGrafter"/>
</dbReference>
<gene>
    <name evidence="3" type="ORF">QYF61_014331</name>
</gene>
<accession>A0AAN7MYN0</accession>
<dbReference type="EMBL" id="JAUNZN010000007">
    <property type="protein sequence ID" value="KAK4818518.1"/>
    <property type="molecule type" value="Genomic_DNA"/>
</dbReference>
<dbReference type="Pfam" id="PF15949">
    <property type="entry name" value="DUF4757"/>
    <property type="match status" value="2"/>
</dbReference>
<evidence type="ECO:0000313" key="3">
    <source>
        <dbReference type="EMBL" id="KAK4818518.1"/>
    </source>
</evidence>
<proteinExistence type="predicted"/>
<feature type="compositionally biased region" description="Basic and acidic residues" evidence="1">
    <location>
        <begin position="576"/>
        <end position="592"/>
    </location>
</feature>
<feature type="compositionally biased region" description="Basic and acidic residues" evidence="1">
    <location>
        <begin position="326"/>
        <end position="343"/>
    </location>
</feature>
<keyword evidence="4" id="KW-1185">Reference proteome</keyword>
<feature type="compositionally biased region" description="Polar residues" evidence="1">
    <location>
        <begin position="264"/>
        <end position="285"/>
    </location>
</feature>
<feature type="compositionally biased region" description="Polar residues" evidence="1">
    <location>
        <begin position="741"/>
        <end position="750"/>
    </location>
</feature>
<dbReference type="PANTHER" id="PTHR15551">
    <property type="entry name" value="LIM DOMAIN ONLY 7"/>
    <property type="match status" value="1"/>
</dbReference>
<feature type="compositionally biased region" description="Basic and acidic residues" evidence="1">
    <location>
        <begin position="714"/>
        <end position="735"/>
    </location>
</feature>
<organism evidence="3 4">
    <name type="scientific">Mycteria americana</name>
    <name type="common">Wood stork</name>
    <dbReference type="NCBI Taxonomy" id="33587"/>
    <lineage>
        <taxon>Eukaryota</taxon>
        <taxon>Metazoa</taxon>
        <taxon>Chordata</taxon>
        <taxon>Craniata</taxon>
        <taxon>Vertebrata</taxon>
        <taxon>Euteleostomi</taxon>
        <taxon>Archelosauria</taxon>
        <taxon>Archosauria</taxon>
        <taxon>Dinosauria</taxon>
        <taxon>Saurischia</taxon>
        <taxon>Theropoda</taxon>
        <taxon>Coelurosauria</taxon>
        <taxon>Aves</taxon>
        <taxon>Neognathae</taxon>
        <taxon>Neoaves</taxon>
        <taxon>Aequornithes</taxon>
        <taxon>Ciconiiformes</taxon>
        <taxon>Ciconiidae</taxon>
        <taxon>Mycteria</taxon>
    </lineage>
</organism>
<dbReference type="PANTHER" id="PTHR15551:SF3">
    <property type="entry name" value="LIM AND CALPONIN HOMOLOGY DOMAINS-CONTAINING PROTEIN 1"/>
    <property type="match status" value="1"/>
</dbReference>
<sequence length="1159" mass="131020">DNIILFLRGCKELGLKESQLFDPGDLQDTSNRVTIKNIDYSRKLKNVLVTIYWLGKAANSCTSYSGSTLNLKEFEGLLAQMRKETEDIESPKRSIRDSGYIDCWDSERSDSLSPPRHGRDDSFDSLDSFGSRSQQTPSPDVVLRGSSDGRGSDSETDLPHRKMPDVKKDDMLARRTSHGEPKSAVPFNQYLPNKSNQTFYVPAPLRKKKAEREEYRKSWSTATSPLGDRPFSKPHPETIEEEQNETSGLCEKEKVGSMAPEASSLKNQVGLNQNKGNSVDQSPSRSAKETSAPMGKDAEEIRKLRRLEQAGIKVMSAAQRYGSKKPTYEDDRSTPDIILRRDNPFMTHYQGKDSGSEDEAASRVPDLEKDDFATRRARMNQPKHIVPFNSFLIGPYTSKDKGKLEDVKKPLQMEKQEHARRRRVHMASTRQIVTSKENPLLQTEKTESEEEQQVKVPDTERDDLAKRRSQSTLPQLQEDVIFVNASITKADLETWKRLKLSGEPSEEDFKSPSDTLPPAEITVKAAAHDDFAVRKARANKKAGSPKQKFVHFGPVTEIDQQKWDKLIIGRASSKSGTEEESKKDGVESRSDVESSPSTTVGSLEFAEHTDEVSKPQNESSEVAKSGTDDSCRTMLSPVPAFGIVPEKQALCSLNKRQESTEEDCVGHLPDFERDDMLVRRMGTFQRRTTSPVPIHCPPLSVAPHLPQQRQGEAVAREKDLKTPREAESTVTREESQEQLEIPQQQSNGTENKVKFPDPQRDDMLARRTGAFLKQPGPNVKQFLPMPFSKRQNKQGTAREFEKKTIRFGPRTAVSDDAESMSMFDMRCEEEAVTQPHSKARHEKLQNIHNQLKEDETRWQDDLARWKSRRRSASQDLIKKEAERKKMERLLSGDGTNERRKSIKTYREIVEEKYVVLLKCSGMSENAVCSIGDRERRERELHEAYKNAKSQEEAESILQQYIERFTISEAVLERLQMPKILERSHSVEPNSPLKDPNPLRYLRQQSLPAPKFTATIEATIVPTAELEPSGSTGRTSPSKSVVSKAVPMLTPKPYSQPKNTQEVLKNFKVDGKVSMNGENFNGVEEKDKECTTVIFTPSPSRSLKFDGVARGDRPPVELKKDPTSVELSLQRPATQSVHKEPTVRPTRTNQPYFLCQFSVS</sequence>
<name>A0AAN7MYN0_MYCAM</name>
<feature type="region of interest" description="Disordered" evidence="1">
    <location>
        <begin position="317"/>
        <end position="365"/>
    </location>
</feature>
<dbReference type="Proteomes" id="UP001333110">
    <property type="component" value="Unassembled WGS sequence"/>
</dbReference>
<comment type="caution">
    <text evidence="3">The sequence shown here is derived from an EMBL/GenBank/DDBJ whole genome shotgun (WGS) entry which is preliminary data.</text>
</comment>
<feature type="compositionally biased region" description="Basic and acidic residues" evidence="1">
    <location>
        <begin position="457"/>
        <end position="466"/>
    </location>
</feature>
<dbReference type="GO" id="GO:0032034">
    <property type="term" value="F:myosin II head/neck binding"/>
    <property type="evidence" value="ECO:0007669"/>
    <property type="project" value="TreeGrafter"/>
</dbReference>
<dbReference type="GO" id="GO:0051893">
    <property type="term" value="P:regulation of focal adhesion assembly"/>
    <property type="evidence" value="ECO:0007669"/>
    <property type="project" value="TreeGrafter"/>
</dbReference>
<feature type="compositionally biased region" description="Basic and acidic residues" evidence="1">
    <location>
        <begin position="399"/>
        <end position="417"/>
    </location>
</feature>
<feature type="non-terminal residue" evidence="3">
    <location>
        <position position="1"/>
    </location>
</feature>
<feature type="region of interest" description="Disordered" evidence="1">
    <location>
        <begin position="106"/>
        <end position="302"/>
    </location>
</feature>
<evidence type="ECO:0000259" key="2">
    <source>
        <dbReference type="Pfam" id="PF15949"/>
    </source>
</evidence>
<evidence type="ECO:0000256" key="1">
    <source>
        <dbReference type="SAM" id="MobiDB-lite"/>
    </source>
</evidence>
<dbReference type="SUPFAM" id="SSF47576">
    <property type="entry name" value="Calponin-homology domain, CH-domain"/>
    <property type="match status" value="1"/>
</dbReference>
<dbReference type="GO" id="GO:0051496">
    <property type="term" value="P:positive regulation of stress fiber assembly"/>
    <property type="evidence" value="ECO:0007669"/>
    <property type="project" value="TreeGrafter"/>
</dbReference>
<feature type="domain" description="DUF4757" evidence="2">
    <location>
        <begin position="777"/>
        <end position="911"/>
    </location>
</feature>
<dbReference type="InterPro" id="IPR036872">
    <property type="entry name" value="CH_dom_sf"/>
</dbReference>
<feature type="compositionally biased region" description="Basic and acidic residues" evidence="1">
    <location>
        <begin position="150"/>
        <end position="181"/>
    </location>
</feature>
<dbReference type="InterPro" id="IPR031865">
    <property type="entry name" value="DUF4757"/>
</dbReference>
<feature type="compositionally biased region" description="Polar residues" evidence="1">
    <location>
        <begin position="1124"/>
        <end position="1135"/>
    </location>
</feature>
<feature type="region of interest" description="Disordered" evidence="1">
    <location>
        <begin position="569"/>
        <end position="636"/>
    </location>
</feature>
<dbReference type="Gene3D" id="1.10.418.10">
    <property type="entry name" value="Calponin-like domain"/>
    <property type="match status" value="1"/>
</dbReference>
<feature type="region of interest" description="Disordered" evidence="1">
    <location>
        <begin position="1023"/>
        <end position="1042"/>
    </location>
</feature>
<feature type="compositionally biased region" description="Polar residues" evidence="1">
    <location>
        <begin position="428"/>
        <end position="441"/>
    </location>
</feature>
<feature type="region of interest" description="Disordered" evidence="1">
    <location>
        <begin position="399"/>
        <end position="471"/>
    </location>
</feature>
<reference evidence="3 4" key="1">
    <citation type="journal article" date="2023" name="J. Hered.">
        <title>Chromosome-level genome of the wood stork (Mycteria americana) provides insight into avian chromosome evolution.</title>
        <authorList>
            <person name="Flamio R. Jr."/>
            <person name="Ramstad K.M."/>
        </authorList>
    </citation>
    <scope>NUCLEOTIDE SEQUENCE [LARGE SCALE GENOMIC DNA]</scope>
    <source>
        <strain evidence="3">JAX WOST 10</strain>
    </source>
</reference>
<feature type="compositionally biased region" description="Polar residues" evidence="1">
    <location>
        <begin position="190"/>
        <end position="199"/>
    </location>
</feature>